<dbReference type="RefSeq" id="WP_067258963.1">
    <property type="nucleotide sequence ID" value="NZ_LWMW01000088.1"/>
</dbReference>
<organism evidence="1 2">
    <name type="scientific">Methanobrevibacter cuticularis</name>
    <dbReference type="NCBI Taxonomy" id="47311"/>
    <lineage>
        <taxon>Archaea</taxon>
        <taxon>Methanobacteriati</taxon>
        <taxon>Methanobacteriota</taxon>
        <taxon>Methanomada group</taxon>
        <taxon>Methanobacteria</taxon>
        <taxon>Methanobacteriales</taxon>
        <taxon>Methanobacteriaceae</taxon>
        <taxon>Methanobrevibacter</taxon>
    </lineage>
</organism>
<evidence type="ECO:0000313" key="2">
    <source>
        <dbReference type="Proteomes" id="UP000077275"/>
    </source>
</evidence>
<evidence type="ECO:0000313" key="1">
    <source>
        <dbReference type="EMBL" id="KZX16661.1"/>
    </source>
</evidence>
<dbReference type="PATRIC" id="fig|47311.3.peg.778"/>
<reference evidence="1 2" key="1">
    <citation type="submission" date="2016-04" db="EMBL/GenBank/DDBJ databases">
        <title>Genome sequence of Methanobrevibacter cuticularis DSM 11139.</title>
        <authorList>
            <person name="Poehlein A."/>
            <person name="Seedorf H."/>
            <person name="Daniel R."/>
        </authorList>
    </citation>
    <scope>NUCLEOTIDE SEQUENCE [LARGE SCALE GENOMIC DNA]</scope>
    <source>
        <strain evidence="1 2">DSM 11139</strain>
    </source>
</reference>
<sequence length="114" mass="13632">MNHEKFELNFDINEAPESIKNNILNKGYFYDLVDEEYIRNTEKENEIKRMNEVNELKQQIKELQLSDDEKDFVINILITDYVGGSIEKSDKDLLKSFKNRMNQVKQLQKELETK</sequence>
<accession>A0A166EHJ2</accession>
<dbReference type="STRING" id="47311.MBCUT_06990"/>
<proteinExistence type="predicted"/>
<dbReference type="EMBL" id="LWMW01000088">
    <property type="protein sequence ID" value="KZX16661.1"/>
    <property type="molecule type" value="Genomic_DNA"/>
</dbReference>
<protein>
    <submittedName>
        <fullName evidence="1">Uncharacterized protein</fullName>
    </submittedName>
</protein>
<keyword evidence="2" id="KW-1185">Reference proteome</keyword>
<dbReference type="Proteomes" id="UP000077275">
    <property type="component" value="Unassembled WGS sequence"/>
</dbReference>
<dbReference type="AlphaFoldDB" id="A0A166EHJ2"/>
<comment type="caution">
    <text evidence="1">The sequence shown here is derived from an EMBL/GenBank/DDBJ whole genome shotgun (WGS) entry which is preliminary data.</text>
</comment>
<name>A0A166EHJ2_9EURY</name>
<gene>
    <name evidence="1" type="ORF">MBCUT_06990</name>
</gene>